<feature type="region of interest" description="Disordered" evidence="1">
    <location>
        <begin position="1"/>
        <end position="24"/>
    </location>
</feature>
<dbReference type="AlphaFoldDB" id="A0ABD2K8L9"/>
<gene>
    <name evidence="2" type="ORF">niasHS_001041</name>
</gene>
<accession>A0ABD2K8L9</accession>
<keyword evidence="3" id="KW-1185">Reference proteome</keyword>
<organism evidence="2 3">
    <name type="scientific">Heterodera schachtii</name>
    <name type="common">Sugarbeet cyst nematode worm</name>
    <name type="synonym">Tylenchus schachtii</name>
    <dbReference type="NCBI Taxonomy" id="97005"/>
    <lineage>
        <taxon>Eukaryota</taxon>
        <taxon>Metazoa</taxon>
        <taxon>Ecdysozoa</taxon>
        <taxon>Nematoda</taxon>
        <taxon>Chromadorea</taxon>
        <taxon>Rhabditida</taxon>
        <taxon>Tylenchina</taxon>
        <taxon>Tylenchomorpha</taxon>
        <taxon>Tylenchoidea</taxon>
        <taxon>Heteroderidae</taxon>
        <taxon>Heteroderinae</taxon>
        <taxon>Heterodera</taxon>
    </lineage>
</organism>
<proteinExistence type="predicted"/>
<evidence type="ECO:0000256" key="1">
    <source>
        <dbReference type="SAM" id="MobiDB-lite"/>
    </source>
</evidence>
<dbReference type="Proteomes" id="UP001620645">
    <property type="component" value="Unassembled WGS sequence"/>
</dbReference>
<dbReference type="EMBL" id="JBICCN010000042">
    <property type="protein sequence ID" value="KAL3099053.1"/>
    <property type="molecule type" value="Genomic_DNA"/>
</dbReference>
<name>A0ABD2K8L9_HETSC</name>
<reference evidence="2 3" key="1">
    <citation type="submission" date="2024-10" db="EMBL/GenBank/DDBJ databases">
        <authorList>
            <person name="Kim D."/>
        </authorList>
    </citation>
    <scope>NUCLEOTIDE SEQUENCE [LARGE SCALE GENOMIC DNA]</scope>
    <source>
        <strain evidence="2">Taebaek</strain>
    </source>
</reference>
<evidence type="ECO:0000313" key="2">
    <source>
        <dbReference type="EMBL" id="KAL3099053.1"/>
    </source>
</evidence>
<sequence length="122" mass="13304">MQQEPSPPDSGSSSDSDSAPHPILISHGSLTLSQLVAAIESEQAQTIVEMFGILSNVQYKMPVGPPVPNMDRFYGRGNLRAEDVVYDLAATILTTNHGIIPLKVLYLGESPFLPLFDVNYQF</sequence>
<evidence type="ECO:0000313" key="3">
    <source>
        <dbReference type="Proteomes" id="UP001620645"/>
    </source>
</evidence>
<comment type="caution">
    <text evidence="2">The sequence shown here is derived from an EMBL/GenBank/DDBJ whole genome shotgun (WGS) entry which is preliminary data.</text>
</comment>
<protein>
    <submittedName>
        <fullName evidence="2">Uncharacterized protein</fullName>
    </submittedName>
</protein>